<dbReference type="InterPro" id="IPR032675">
    <property type="entry name" value="LRR_dom_sf"/>
</dbReference>
<evidence type="ECO:0000313" key="2">
    <source>
        <dbReference type="Proteomes" id="UP001237642"/>
    </source>
</evidence>
<sequence length="297" mass="33769">MAEGLVLINLKDCILLKKLPENFGMLKLLHTLIISGCSNLTMLKMESLKVFHANGLDFGNSNFTPHQNESWKEFIWGLVSKPRISPQFLLSSLPCNSITSLSLVNCNLHDNSFPKDFRFAPSLEYLNLSNNPIGFLPDCFKGLKYVKWLTFIDCNQLLRLEDLPNIELLGTLFCPILEKITLKPGMYINGFVFPQKCEKLLEMDGVFKIVPIGEIDSELINNCGISDVESMKTMQTRFYNGFTFVETKCSIQGFYENQGECNLFSIFILGVVFQRGSLVKVTCLHYPLSYHILIFDT</sequence>
<organism evidence="1 2">
    <name type="scientific">Heracleum sosnowskyi</name>
    <dbReference type="NCBI Taxonomy" id="360622"/>
    <lineage>
        <taxon>Eukaryota</taxon>
        <taxon>Viridiplantae</taxon>
        <taxon>Streptophyta</taxon>
        <taxon>Embryophyta</taxon>
        <taxon>Tracheophyta</taxon>
        <taxon>Spermatophyta</taxon>
        <taxon>Magnoliopsida</taxon>
        <taxon>eudicotyledons</taxon>
        <taxon>Gunneridae</taxon>
        <taxon>Pentapetalae</taxon>
        <taxon>asterids</taxon>
        <taxon>campanulids</taxon>
        <taxon>Apiales</taxon>
        <taxon>Apiaceae</taxon>
        <taxon>Apioideae</taxon>
        <taxon>apioid superclade</taxon>
        <taxon>Tordylieae</taxon>
        <taxon>Tordyliinae</taxon>
        <taxon>Heracleum</taxon>
    </lineage>
</organism>
<name>A0AAD8I9B4_9APIA</name>
<evidence type="ECO:0000313" key="1">
    <source>
        <dbReference type="EMBL" id="KAK1381230.1"/>
    </source>
</evidence>
<comment type="caution">
    <text evidence="1">The sequence shown here is derived from an EMBL/GenBank/DDBJ whole genome shotgun (WGS) entry which is preliminary data.</text>
</comment>
<reference evidence="1" key="2">
    <citation type="submission" date="2023-05" db="EMBL/GenBank/DDBJ databases">
        <authorList>
            <person name="Schelkunov M.I."/>
        </authorList>
    </citation>
    <scope>NUCLEOTIDE SEQUENCE</scope>
    <source>
        <strain evidence="1">Hsosn_3</strain>
        <tissue evidence="1">Leaf</tissue>
    </source>
</reference>
<dbReference type="PROSITE" id="PS51450">
    <property type="entry name" value="LRR"/>
    <property type="match status" value="1"/>
</dbReference>
<dbReference type="AlphaFoldDB" id="A0AAD8I9B4"/>
<dbReference type="SUPFAM" id="SSF52047">
    <property type="entry name" value="RNI-like"/>
    <property type="match status" value="1"/>
</dbReference>
<dbReference type="InterPro" id="IPR001611">
    <property type="entry name" value="Leu-rich_rpt"/>
</dbReference>
<protein>
    <submittedName>
        <fullName evidence="1">Uncharacterized protein</fullName>
    </submittedName>
</protein>
<accession>A0AAD8I9B4</accession>
<proteinExistence type="predicted"/>
<reference evidence="1" key="1">
    <citation type="submission" date="2023-02" db="EMBL/GenBank/DDBJ databases">
        <title>Genome of toxic invasive species Heracleum sosnowskyi carries increased number of genes despite the absence of recent whole-genome duplications.</title>
        <authorList>
            <person name="Schelkunov M."/>
            <person name="Shtratnikova V."/>
            <person name="Makarenko M."/>
            <person name="Klepikova A."/>
            <person name="Omelchenko D."/>
            <person name="Novikova G."/>
            <person name="Obukhova E."/>
            <person name="Bogdanov V."/>
            <person name="Penin A."/>
            <person name="Logacheva M."/>
        </authorList>
    </citation>
    <scope>NUCLEOTIDE SEQUENCE</scope>
    <source>
        <strain evidence="1">Hsosn_3</strain>
        <tissue evidence="1">Leaf</tissue>
    </source>
</reference>
<dbReference type="Proteomes" id="UP001237642">
    <property type="component" value="Unassembled WGS sequence"/>
</dbReference>
<dbReference type="Gene3D" id="3.80.10.10">
    <property type="entry name" value="Ribonuclease Inhibitor"/>
    <property type="match status" value="1"/>
</dbReference>
<dbReference type="EMBL" id="JAUIZM010000006">
    <property type="protein sequence ID" value="KAK1381230.1"/>
    <property type="molecule type" value="Genomic_DNA"/>
</dbReference>
<gene>
    <name evidence="1" type="ORF">POM88_027974</name>
</gene>
<keyword evidence="2" id="KW-1185">Reference proteome</keyword>